<comment type="subunit">
    <text evidence="7 9">The RNAP catalytic core consists of 2 alpha, 1 beta, 1 beta' and 1 omega subunit. When a sigma factor is associated with the core the holoenzyme is formed, which can initiate transcription.</text>
</comment>
<keyword evidence="2 7" id="KW-0240">DNA-directed RNA polymerase</keyword>
<feature type="domain" description="RNA polymerase Rpb2" evidence="15">
    <location>
        <begin position="442"/>
        <end position="510"/>
    </location>
</feature>
<dbReference type="PANTHER" id="PTHR20856">
    <property type="entry name" value="DNA-DIRECTED RNA POLYMERASE I SUBUNIT 2"/>
    <property type="match status" value="1"/>
</dbReference>
<dbReference type="HAMAP" id="MF_01321">
    <property type="entry name" value="RNApol_bact_RpoB"/>
    <property type="match status" value="1"/>
</dbReference>
<dbReference type="Gene3D" id="2.40.50.100">
    <property type="match status" value="1"/>
</dbReference>
<feature type="domain" description="RNA polymerase Rpb2" evidence="13">
    <location>
        <begin position="138"/>
        <end position="280"/>
    </location>
</feature>
<dbReference type="InterPro" id="IPR015712">
    <property type="entry name" value="DNA-dir_RNA_pol_su2"/>
</dbReference>
<dbReference type="InterPro" id="IPR037034">
    <property type="entry name" value="RNA_pol_Rpb2_2_sf"/>
</dbReference>
<evidence type="ECO:0000256" key="10">
    <source>
        <dbReference type="SAM" id="MobiDB-lite"/>
    </source>
</evidence>
<dbReference type="CDD" id="cd12797">
    <property type="entry name" value="M23_peptidase"/>
    <property type="match status" value="1"/>
</dbReference>
<dbReference type="NCBIfam" id="TIGR02013">
    <property type="entry name" value="rpoB"/>
    <property type="match status" value="1"/>
</dbReference>
<dbReference type="FunFam" id="3.90.1800.10:FF:000001">
    <property type="entry name" value="DNA-directed RNA polymerase subunit beta"/>
    <property type="match status" value="1"/>
</dbReference>
<comment type="catalytic activity">
    <reaction evidence="6 7 9">
        <text>RNA(n) + a ribonucleoside 5'-triphosphate = RNA(n+1) + diphosphate</text>
        <dbReference type="Rhea" id="RHEA:21248"/>
        <dbReference type="Rhea" id="RHEA-COMP:14527"/>
        <dbReference type="Rhea" id="RHEA-COMP:17342"/>
        <dbReference type="ChEBI" id="CHEBI:33019"/>
        <dbReference type="ChEBI" id="CHEBI:61557"/>
        <dbReference type="ChEBI" id="CHEBI:140395"/>
        <dbReference type="EC" id="2.7.7.6"/>
    </reaction>
</comment>
<dbReference type="SUPFAM" id="SSF64484">
    <property type="entry name" value="beta and beta-prime subunits of DNA dependent RNA-polymerase"/>
    <property type="match status" value="1"/>
</dbReference>
<dbReference type="InterPro" id="IPR007644">
    <property type="entry name" value="RNA_pol_bsu_protrusion"/>
</dbReference>
<dbReference type="Pfam" id="PF00562">
    <property type="entry name" value="RNA_pol_Rpb2_6"/>
    <property type="match status" value="1"/>
</dbReference>
<dbReference type="Proteomes" id="UP000503399">
    <property type="component" value="Chromosome"/>
</dbReference>
<dbReference type="CDD" id="cd00653">
    <property type="entry name" value="RNA_pol_B_RPB2"/>
    <property type="match status" value="1"/>
</dbReference>
<evidence type="ECO:0000256" key="2">
    <source>
        <dbReference type="ARBA" id="ARBA00022478"/>
    </source>
</evidence>
<dbReference type="EC" id="2.7.7.6" evidence="7 9"/>
<dbReference type="Pfam" id="PF04563">
    <property type="entry name" value="RNA_pol_Rpb2_1"/>
    <property type="match status" value="1"/>
</dbReference>
<dbReference type="InterPro" id="IPR007120">
    <property type="entry name" value="DNA-dir_RNAP_su2_dom"/>
</dbReference>
<comment type="function">
    <text evidence="1 7 9">DNA-dependent RNA polymerase catalyzes the transcription of DNA into RNA using the four ribonucleoside triphosphates as substrates.</text>
</comment>
<comment type="similarity">
    <text evidence="7 8">Belongs to the RNA polymerase beta chain family.</text>
</comment>
<dbReference type="InterPro" id="IPR007121">
    <property type="entry name" value="RNA_pol_bsu_CS"/>
</dbReference>
<evidence type="ECO:0000313" key="18">
    <source>
        <dbReference type="Proteomes" id="UP000503399"/>
    </source>
</evidence>
<evidence type="ECO:0000256" key="6">
    <source>
        <dbReference type="ARBA" id="ARBA00048552"/>
    </source>
</evidence>
<proteinExistence type="inferred from homology"/>
<dbReference type="Gene3D" id="3.90.1800.10">
    <property type="entry name" value="RNA polymerase alpha subunit dimerisation domain"/>
    <property type="match status" value="1"/>
</dbReference>
<dbReference type="InterPro" id="IPR007645">
    <property type="entry name" value="RNA_pol_Rpb2_3"/>
</dbReference>
<dbReference type="InterPro" id="IPR019462">
    <property type="entry name" value="DNA-dir_RNA_pol_bsu_external_1"/>
</dbReference>
<dbReference type="Pfam" id="PF10385">
    <property type="entry name" value="RNA_pol_Rpb2_45"/>
    <property type="match status" value="1"/>
</dbReference>
<dbReference type="AlphaFoldDB" id="A0A6F8ZJJ4"/>
<dbReference type="Gene3D" id="2.40.50.150">
    <property type="match status" value="1"/>
</dbReference>
<dbReference type="Gene3D" id="2.30.150.10">
    <property type="entry name" value="DNA-directed RNA polymerase, beta subunit, external 1 domain"/>
    <property type="match status" value="1"/>
</dbReference>
<gene>
    <name evidence="7 17" type="primary">rpoB</name>
    <name evidence="17" type="ORF">R50_2459</name>
</gene>
<dbReference type="GO" id="GO:0000428">
    <property type="term" value="C:DNA-directed RNA polymerase complex"/>
    <property type="evidence" value="ECO:0007669"/>
    <property type="project" value="UniProtKB-KW"/>
</dbReference>
<sequence length="1215" mass="134592">MAHVVQAGRRQRVSFSHINEVLDMPNLIEIQQKSYNWFLEEGLRETFRDISPIQDFTGNLSLEFVDYTLKTPKYSVEECKARDVTYSAPLHVRVRLINKDTGEVKEQDVFMGDFPLMTEKGTFIINGAERVIVSQLVRSPGVYYNEQFDPSGKRLYFATVIPNRGAWLELESDSADTVSVRIDRTRKLPVTTLLRAIGLATDAEILEAVGEEEHILTTLAKDPAKTPDDALIEIYKRLRPGEPPTVESAQSLLRSLFFDAKRYDLAAVGRYKVNKKLALRRRIVGTTAAETVADPATGEILVREGEHIDRELAQRLDDARVTRIRVRNAAGEEILVVSNGQPDDQVRILTQEDIVATVNHALTLFHGLGHVDDIDHLGNRRLRSVGELLQNQFRIGLSRMERVVRERMTIQDMEAITPQALINIRPVVAAIKEFFGSSQLSQFMDQTNPLAELTHKRRLSALGPGGLSRERAGFEVRDVHHSHYGRMCPIETPEGPNIGLIGSLSTYARVNAYGFIEAPYRRVDKARGLVTNEIVYLTADEEDEAVIAQANEPLDEEGHFLAERVTVRYRQEILEETPDHVDYMDVSPKQVVSIATALIPFLEHDDANRALMGANMQRQAVPLLKTEAPLVGTGMEGKAARDSGVVVLAAKSGVVERVSADQIVVKNDDYTVSVYKLLKFTRSNQGTCINQKPIVTKGQRVEKGDIIADGPSTDQGELALGRNVLVAFMPWEGYNYEDAILLSEKLVKEDVFTSIHIEEYECDARDTKLGPEEITRDIPNVGDEVLKDLDDRGIIRIGAEVRPGDILVGKVTPKGETELTAEERLLRAIFGEKAREVRDTSLRVPHGESGIVVDVKVFSRDQGDELSPGVNQLVQVFVAQKRKISEGDKMAGRHGNKGVISRILPEEDMPFLPDGTPVEIVLNPLGVPSRMNIGQVLETHLGWAARALGITTATPVFDGASEAAIVEKLREAGLPENGKTILYDGRTGEPFDHEVTVGVVYMLKLAHLVDDKIHARSTGPYSLVTQQPLGGKAQFGGQRFGEMEVWALEAYGAAYTLQELLTVKSDDVVGRVKTYEAIVKGENVPEPGVPESFKVLIKELQSLGLDVKVLNADGEPIEIRELDDEPVETPAFELPLELAEGEEGPEAAEASLHRLMEDTGEGQPQETFQPGGGMDYDEEAEAAYAILRRGSRQQEPDEEDEGEAGGDEDGEDEEY</sequence>
<dbReference type="Gene3D" id="3.90.1100.10">
    <property type="match status" value="1"/>
</dbReference>
<dbReference type="InterPro" id="IPR042107">
    <property type="entry name" value="DNA-dir_RNA_pol_bsu_ext_1_sf"/>
</dbReference>
<evidence type="ECO:0000259" key="15">
    <source>
        <dbReference type="Pfam" id="PF04565"/>
    </source>
</evidence>
<evidence type="ECO:0000256" key="3">
    <source>
        <dbReference type="ARBA" id="ARBA00022679"/>
    </source>
</evidence>
<evidence type="ECO:0000259" key="12">
    <source>
        <dbReference type="Pfam" id="PF04560"/>
    </source>
</evidence>
<feature type="domain" description="RNA polymerase beta subunit protrusion" evidence="14">
    <location>
        <begin position="26"/>
        <end position="427"/>
    </location>
</feature>
<evidence type="ECO:0000259" key="14">
    <source>
        <dbReference type="Pfam" id="PF04563"/>
    </source>
</evidence>
<evidence type="ECO:0000256" key="8">
    <source>
        <dbReference type="RuleBase" id="RU000434"/>
    </source>
</evidence>
<reference evidence="17 18" key="1">
    <citation type="submission" date="2020-02" db="EMBL/GenBank/DDBJ databases">
        <authorList>
            <person name="Hogendoorn C."/>
        </authorList>
    </citation>
    <scope>NUCLEOTIDE SEQUENCE [LARGE SCALE GENOMIC DNA]</scope>
    <source>
        <strain evidence="17">R501</strain>
    </source>
</reference>
<feature type="region of interest" description="Disordered" evidence="10">
    <location>
        <begin position="1157"/>
        <end position="1215"/>
    </location>
</feature>
<keyword evidence="18" id="KW-1185">Reference proteome</keyword>
<protein>
    <recommendedName>
        <fullName evidence="7 9">DNA-directed RNA polymerase subunit beta</fullName>
        <shortName evidence="7">RNAP subunit beta</shortName>
        <ecNumber evidence="7 9">2.7.7.6</ecNumber>
    </recommendedName>
    <alternativeName>
        <fullName evidence="7">RNA polymerase subunit beta</fullName>
    </alternativeName>
    <alternativeName>
        <fullName evidence="7">Transcriptase subunit beta</fullName>
    </alternativeName>
</protein>
<name>A0A6F8ZJJ4_9FIRM</name>
<dbReference type="GO" id="GO:0003677">
    <property type="term" value="F:DNA binding"/>
    <property type="evidence" value="ECO:0007669"/>
    <property type="project" value="UniProtKB-UniRule"/>
</dbReference>
<evidence type="ECO:0000313" key="17">
    <source>
        <dbReference type="EMBL" id="CAB1129956.1"/>
    </source>
</evidence>
<dbReference type="GO" id="GO:0003899">
    <property type="term" value="F:DNA-directed RNA polymerase activity"/>
    <property type="evidence" value="ECO:0007669"/>
    <property type="project" value="UniProtKB-UniRule"/>
</dbReference>
<keyword evidence="4 7" id="KW-0548">Nucleotidyltransferase</keyword>
<dbReference type="GO" id="GO:0032549">
    <property type="term" value="F:ribonucleoside binding"/>
    <property type="evidence" value="ECO:0007669"/>
    <property type="project" value="InterPro"/>
</dbReference>
<dbReference type="Pfam" id="PF04561">
    <property type="entry name" value="RNA_pol_Rpb2_2"/>
    <property type="match status" value="2"/>
</dbReference>
<dbReference type="InterPro" id="IPR010243">
    <property type="entry name" value="RNA_pol_bsu_bac"/>
</dbReference>
<dbReference type="Pfam" id="PF04560">
    <property type="entry name" value="RNA_pol_Rpb2_7"/>
    <property type="match status" value="1"/>
</dbReference>
<accession>A0A6F8ZJJ4</accession>
<dbReference type="NCBIfam" id="NF001616">
    <property type="entry name" value="PRK00405.1"/>
    <property type="match status" value="1"/>
</dbReference>
<keyword evidence="3 7" id="KW-0808">Transferase</keyword>
<feature type="compositionally biased region" description="Acidic residues" evidence="10">
    <location>
        <begin position="1196"/>
        <end position="1215"/>
    </location>
</feature>
<dbReference type="PROSITE" id="PS01166">
    <property type="entry name" value="RNA_POL_BETA"/>
    <property type="match status" value="1"/>
</dbReference>
<evidence type="ECO:0000256" key="7">
    <source>
        <dbReference type="HAMAP-Rule" id="MF_01321"/>
    </source>
</evidence>
<evidence type="ECO:0000259" key="13">
    <source>
        <dbReference type="Pfam" id="PF04561"/>
    </source>
</evidence>
<evidence type="ECO:0000256" key="4">
    <source>
        <dbReference type="ARBA" id="ARBA00022695"/>
    </source>
</evidence>
<dbReference type="Pfam" id="PF04565">
    <property type="entry name" value="RNA_pol_Rpb2_3"/>
    <property type="match status" value="1"/>
</dbReference>
<evidence type="ECO:0000259" key="16">
    <source>
        <dbReference type="Pfam" id="PF10385"/>
    </source>
</evidence>
<dbReference type="InterPro" id="IPR014724">
    <property type="entry name" value="RNA_pol_RPB2_OB-fold"/>
</dbReference>
<feature type="domain" description="RNA polymerase Rpb2" evidence="13">
    <location>
        <begin position="342"/>
        <end position="383"/>
    </location>
</feature>
<dbReference type="InterPro" id="IPR037033">
    <property type="entry name" value="DNA-dir_RNAP_su2_hyb_sf"/>
</dbReference>
<evidence type="ECO:0000256" key="1">
    <source>
        <dbReference type="ARBA" id="ARBA00004026"/>
    </source>
</evidence>
<dbReference type="Gene3D" id="2.40.270.10">
    <property type="entry name" value="DNA-directed RNA polymerase, subunit 2, domain 6"/>
    <property type="match status" value="1"/>
</dbReference>
<evidence type="ECO:0000259" key="11">
    <source>
        <dbReference type="Pfam" id="PF00562"/>
    </source>
</evidence>
<dbReference type="KEGG" id="hfv:R50_2459"/>
<dbReference type="EMBL" id="LR778114">
    <property type="protein sequence ID" value="CAB1129956.1"/>
    <property type="molecule type" value="Genomic_DNA"/>
</dbReference>
<dbReference type="InterPro" id="IPR007642">
    <property type="entry name" value="RNA_pol_Rpb2_2"/>
</dbReference>
<feature type="domain" description="DNA-directed RNA polymerase beta subunit external 1" evidence="16">
    <location>
        <begin position="520"/>
        <end position="587"/>
    </location>
</feature>
<dbReference type="GO" id="GO:0006351">
    <property type="term" value="P:DNA-templated transcription"/>
    <property type="evidence" value="ECO:0007669"/>
    <property type="project" value="UniProtKB-UniRule"/>
</dbReference>
<feature type="domain" description="RNA polymerase Rpb2" evidence="12">
    <location>
        <begin position="1036"/>
        <end position="1110"/>
    </location>
</feature>
<evidence type="ECO:0000256" key="5">
    <source>
        <dbReference type="ARBA" id="ARBA00023163"/>
    </source>
</evidence>
<dbReference type="InterPro" id="IPR007641">
    <property type="entry name" value="RNA_pol_Rpb2_7"/>
</dbReference>
<dbReference type="Gene3D" id="3.90.1110.10">
    <property type="entry name" value="RNA polymerase Rpb2, domain 2"/>
    <property type="match status" value="1"/>
</dbReference>
<organism evidence="17 18">
    <name type="scientific">Candidatus Hydrogenisulfobacillus filiaventi</name>
    <dbReference type="NCBI Taxonomy" id="2707344"/>
    <lineage>
        <taxon>Bacteria</taxon>
        <taxon>Bacillati</taxon>
        <taxon>Bacillota</taxon>
        <taxon>Clostridia</taxon>
        <taxon>Eubacteriales</taxon>
        <taxon>Clostridiales Family XVII. Incertae Sedis</taxon>
        <taxon>Candidatus Hydrogenisulfobacillus</taxon>
    </lineage>
</organism>
<keyword evidence="5 7" id="KW-0804">Transcription</keyword>
<feature type="domain" description="DNA-directed RNA polymerase subunit 2 hybrid-binding" evidence="11">
    <location>
        <begin position="649"/>
        <end position="1034"/>
    </location>
</feature>
<evidence type="ECO:0000256" key="9">
    <source>
        <dbReference type="RuleBase" id="RU363031"/>
    </source>
</evidence>